<reference evidence="1" key="1">
    <citation type="submission" date="2014-09" db="EMBL/GenBank/DDBJ databases">
        <authorList>
            <person name="Magalhaes I.L.F."/>
            <person name="Oliveira U."/>
            <person name="Santos F.R."/>
            <person name="Vidigal T.H.D.A."/>
            <person name="Brescovit A.D."/>
            <person name="Santos A.J."/>
        </authorList>
    </citation>
    <scope>NUCLEOTIDE SEQUENCE</scope>
    <source>
        <tissue evidence="1">Shoot tissue taken approximately 20 cm above the soil surface</tissue>
    </source>
</reference>
<evidence type="ECO:0000313" key="1">
    <source>
        <dbReference type="EMBL" id="JAD33278.1"/>
    </source>
</evidence>
<accession>A0A0A8Z6I2</accession>
<proteinExistence type="predicted"/>
<dbReference type="EMBL" id="GBRH01264617">
    <property type="protein sequence ID" value="JAD33278.1"/>
    <property type="molecule type" value="Transcribed_RNA"/>
</dbReference>
<reference evidence="1" key="2">
    <citation type="journal article" date="2015" name="Data Brief">
        <title>Shoot transcriptome of the giant reed, Arundo donax.</title>
        <authorList>
            <person name="Barrero R.A."/>
            <person name="Guerrero F.D."/>
            <person name="Moolhuijzen P."/>
            <person name="Goolsby J.A."/>
            <person name="Tidwell J."/>
            <person name="Bellgard S.E."/>
            <person name="Bellgard M.I."/>
        </authorList>
    </citation>
    <scope>NUCLEOTIDE SEQUENCE</scope>
    <source>
        <tissue evidence="1">Shoot tissue taken approximately 20 cm above the soil surface</tissue>
    </source>
</reference>
<protein>
    <submittedName>
        <fullName evidence="1">Uncharacterized protein</fullName>
    </submittedName>
</protein>
<name>A0A0A8Z6I2_ARUDO</name>
<organism evidence="1">
    <name type="scientific">Arundo donax</name>
    <name type="common">Giant reed</name>
    <name type="synonym">Donax arundinaceus</name>
    <dbReference type="NCBI Taxonomy" id="35708"/>
    <lineage>
        <taxon>Eukaryota</taxon>
        <taxon>Viridiplantae</taxon>
        <taxon>Streptophyta</taxon>
        <taxon>Embryophyta</taxon>
        <taxon>Tracheophyta</taxon>
        <taxon>Spermatophyta</taxon>
        <taxon>Magnoliopsida</taxon>
        <taxon>Liliopsida</taxon>
        <taxon>Poales</taxon>
        <taxon>Poaceae</taxon>
        <taxon>PACMAD clade</taxon>
        <taxon>Arundinoideae</taxon>
        <taxon>Arundineae</taxon>
        <taxon>Arundo</taxon>
    </lineage>
</organism>
<dbReference type="AlphaFoldDB" id="A0A0A8Z6I2"/>
<sequence length="28" mass="3609">MYKFKWYDFRCILKEDSVQSEFIQRNYA</sequence>